<gene>
    <name evidence="1" type="primary">pglZ</name>
    <name evidence="1" type="ORF">H6B30_13050</name>
</gene>
<dbReference type="RefSeq" id="WP_205111299.1">
    <property type="nucleotide sequence ID" value="NZ_JACJJL010000026.1"/>
</dbReference>
<evidence type="ECO:0000313" key="2">
    <source>
        <dbReference type="Proteomes" id="UP000764045"/>
    </source>
</evidence>
<comment type="caution">
    <text evidence="1">The sequence shown here is derived from an EMBL/GenBank/DDBJ whole genome shotgun (WGS) entry which is preliminary data.</text>
</comment>
<dbReference type="Proteomes" id="UP000764045">
    <property type="component" value="Unassembled WGS sequence"/>
</dbReference>
<proteinExistence type="predicted"/>
<dbReference type="EMBL" id="JACJJL010000026">
    <property type="protein sequence ID" value="MBM6662668.1"/>
    <property type="molecule type" value="Genomic_DNA"/>
</dbReference>
<dbReference type="AlphaFoldDB" id="A0A938WPJ8"/>
<keyword evidence="2" id="KW-1185">Reference proteome</keyword>
<dbReference type="NCBIfam" id="TIGR02687">
    <property type="entry name" value="BREX-1 system phosphatase PglZ type A"/>
    <property type="match status" value="1"/>
</dbReference>
<dbReference type="SUPFAM" id="SSF53649">
    <property type="entry name" value="Alkaline phosphatase-like"/>
    <property type="match status" value="1"/>
</dbReference>
<protein>
    <submittedName>
        <fullName evidence="1">BREX-1 system phosphatase PglZ type A</fullName>
    </submittedName>
</protein>
<evidence type="ECO:0000313" key="1">
    <source>
        <dbReference type="EMBL" id="MBM6662668.1"/>
    </source>
</evidence>
<name>A0A938WPJ8_9BACT</name>
<organism evidence="1 2">
    <name type="scientific">Marseilla massiliensis</name>
    <dbReference type="NCBI Taxonomy" id="1841864"/>
    <lineage>
        <taxon>Bacteria</taxon>
        <taxon>Pseudomonadati</taxon>
        <taxon>Bacteroidota</taxon>
        <taxon>Bacteroidia</taxon>
        <taxon>Bacteroidales</taxon>
        <taxon>Prevotellaceae</taxon>
        <taxon>Marseilla</taxon>
    </lineage>
</organism>
<dbReference type="InterPro" id="IPR014060">
    <property type="entry name" value="PglZ"/>
</dbReference>
<sequence>MSAIDKIYNYFDREPDLKVLFIFNDEFLADELREVQWKEGYRFVDFQGDWFTVKYNLDNAWADDRVVLYFHQESPLQKKSLRENFPLLDVLTANMEYKSQDYTAFMQQYGLPDTDKPMMRFVERNIMALQSERMLRLFAPYYQDRSITTDKLVRGFISSYMGVQRILEWDAILLRVILLGRDAEQQKRTDFFVKLRKCKDTVEALGRKLTDIFGTTIDDNTEEKVADVVKVLKYNAIVQNLAPVAADNYKQWRIDNTLALQQMNRLLELALSQEKTADALLEVMDELGDAVRDDELIRWYGTDANYYFVPPRLCQPIVAGLLKDKMETEPEAVIRRIEDLMLKLNGRGMTAAAMDYCLTVAQYYQKALALGSLTLNTPNEYVMRYQEDYYVLDQLYRQATEQYFKVDPSCGLFPDIQQAKHSLDLHYSKLNNRMNQEWTRCIQETGGMGGVHLSRQQDFYEKRIRPMQKKVAVIVSDALRYEVAQELIGELARSKHVATLKAMLAMLPTETKYGKPALLPHRELKLYGQEDSQNMSVDDHILSTTEKRSEHLQRYKDGAICVPFETVAEYNQQKNREIFKHPLVYIFHDTIDKAGHDGTAKQVTQACREAINELATMIPKILASYNVTEVYVTSDHGFLFNDIDFAEKDKHKIEEETIERSTRYYLTRSDAEATGMVKFPLSEVSGISNGSDVYVAVPQGTNRLAAPSGGYMFTHGGASMQELIIPIIICHQERDDNKQPVGVMVLDRKLSIQASRLRFKLLQTEAVSMDMKERYIRVALYHNDEPVTPVKDILLDKTDPSLDNRKIQVDLTLNRNVDAKVLQLKVFDAADDLNPLIKENVTNNTLIENDFDFE</sequence>
<reference evidence="1 2" key="1">
    <citation type="journal article" date="2021" name="Sci. Rep.">
        <title>The distribution of antibiotic resistance genes in chicken gut microbiota commensals.</title>
        <authorList>
            <person name="Juricova H."/>
            <person name="Matiasovicova J."/>
            <person name="Kubasova T."/>
            <person name="Cejkova D."/>
            <person name="Rychlik I."/>
        </authorList>
    </citation>
    <scope>NUCLEOTIDE SEQUENCE [LARGE SCALE GENOMIC DNA]</scope>
    <source>
        <strain evidence="1 2">An819</strain>
    </source>
</reference>
<accession>A0A938WPJ8</accession>
<dbReference type="Pfam" id="PF08665">
    <property type="entry name" value="PglZ"/>
    <property type="match status" value="1"/>
</dbReference>
<dbReference type="InterPro" id="IPR017850">
    <property type="entry name" value="Alkaline_phosphatase_core_sf"/>
</dbReference>
<dbReference type="Gene3D" id="3.40.720.10">
    <property type="entry name" value="Alkaline Phosphatase, subunit A"/>
    <property type="match status" value="1"/>
</dbReference>